<dbReference type="CDD" id="cd06464">
    <property type="entry name" value="ACD_sHsps-like"/>
    <property type="match status" value="1"/>
</dbReference>
<dbReference type="PROSITE" id="PS01031">
    <property type="entry name" value="SHSP"/>
    <property type="match status" value="1"/>
</dbReference>
<evidence type="ECO:0000313" key="4">
    <source>
        <dbReference type="EMBL" id="RAL24314.1"/>
    </source>
</evidence>
<keyword evidence="5" id="KW-1185">Reference proteome</keyword>
<dbReference type="OrthoDB" id="1806521at2"/>
<dbReference type="RefSeq" id="WP_113658684.1">
    <property type="nucleotide sequence ID" value="NZ_KZ845666.1"/>
</dbReference>
<dbReference type="Gene3D" id="2.60.40.790">
    <property type="match status" value="1"/>
</dbReference>
<protein>
    <recommendedName>
        <fullName evidence="3">SHSP domain-containing protein</fullName>
    </recommendedName>
</protein>
<proteinExistence type="inferred from homology"/>
<dbReference type="EMBL" id="QJKK01000004">
    <property type="protein sequence ID" value="RAL24314.1"/>
    <property type="molecule type" value="Genomic_DNA"/>
</dbReference>
<comment type="similarity">
    <text evidence="1 2">Belongs to the small heat shock protein (HSP20) family.</text>
</comment>
<evidence type="ECO:0000313" key="5">
    <source>
        <dbReference type="Proteomes" id="UP000251213"/>
    </source>
</evidence>
<evidence type="ECO:0000256" key="1">
    <source>
        <dbReference type="PROSITE-ProRule" id="PRU00285"/>
    </source>
</evidence>
<feature type="domain" description="SHSP" evidence="3">
    <location>
        <begin position="29"/>
        <end position="143"/>
    </location>
</feature>
<comment type="caution">
    <text evidence="4">The sequence shown here is derived from an EMBL/GenBank/DDBJ whole genome shotgun (WGS) entry which is preliminary data.</text>
</comment>
<dbReference type="AlphaFoldDB" id="A0A364K4L0"/>
<organism evidence="4 5">
    <name type="scientific">Thermoflavimicrobium daqui</name>
    <dbReference type="NCBI Taxonomy" id="2137476"/>
    <lineage>
        <taxon>Bacteria</taxon>
        <taxon>Bacillati</taxon>
        <taxon>Bacillota</taxon>
        <taxon>Bacilli</taxon>
        <taxon>Bacillales</taxon>
        <taxon>Thermoactinomycetaceae</taxon>
        <taxon>Thermoflavimicrobium</taxon>
    </lineage>
</organism>
<accession>A0A364K4L0</accession>
<evidence type="ECO:0000259" key="3">
    <source>
        <dbReference type="PROSITE" id="PS01031"/>
    </source>
</evidence>
<reference evidence="4 5" key="1">
    <citation type="submission" date="2018-06" db="EMBL/GenBank/DDBJ databases">
        <title>Thermoflavimicrobium daqus sp. nov., a thermophilic microbe isolated from Moutai-flavour Daqu.</title>
        <authorList>
            <person name="Wang X."/>
            <person name="Zhou H."/>
        </authorList>
    </citation>
    <scope>NUCLEOTIDE SEQUENCE [LARGE SCALE GENOMIC DNA]</scope>
    <source>
        <strain evidence="4 5">FBKL4.011</strain>
    </source>
</reference>
<dbReference type="InterPro" id="IPR002068">
    <property type="entry name" value="A-crystallin/Hsp20_dom"/>
</dbReference>
<dbReference type="SUPFAM" id="SSF49764">
    <property type="entry name" value="HSP20-like chaperones"/>
    <property type="match status" value="1"/>
</dbReference>
<sequence>MAKVKTGTERWQQLVRSFLGEDFFDDIVNVNVSRDNELCADVYHTKNEVIIVIDIPGVEDIHSIDIHVDGETLWVKGTIPSPYQGYQSFLVERKQGTFQKMIPLGTTVSEKQSYARYRKGVLEIRFSKLKPYKNKQKIRIVEQG</sequence>
<dbReference type="Proteomes" id="UP000251213">
    <property type="component" value="Unassembled WGS sequence"/>
</dbReference>
<dbReference type="Pfam" id="PF00011">
    <property type="entry name" value="HSP20"/>
    <property type="match status" value="1"/>
</dbReference>
<dbReference type="InterPro" id="IPR008978">
    <property type="entry name" value="HSP20-like_chaperone"/>
</dbReference>
<evidence type="ECO:0000256" key="2">
    <source>
        <dbReference type="RuleBase" id="RU003616"/>
    </source>
</evidence>
<reference evidence="4 5" key="2">
    <citation type="submission" date="2018-06" db="EMBL/GenBank/DDBJ databases">
        <authorList>
            <person name="Zhirakovskaya E."/>
        </authorList>
    </citation>
    <scope>NUCLEOTIDE SEQUENCE [LARGE SCALE GENOMIC DNA]</scope>
    <source>
        <strain evidence="4 5">FBKL4.011</strain>
    </source>
</reference>
<name>A0A364K4L0_9BACL</name>
<gene>
    <name evidence="4" type="ORF">DL897_08255</name>
</gene>